<proteinExistence type="inferred from homology"/>
<dbReference type="SUPFAM" id="SSF55904">
    <property type="entry name" value="Ornithine decarboxylase C-terminal domain"/>
    <property type="match status" value="1"/>
</dbReference>
<evidence type="ECO:0000256" key="3">
    <source>
        <dbReference type="ARBA" id="ARBA00022793"/>
    </source>
</evidence>
<keyword evidence="4" id="KW-0663">Pyridoxal phosphate</keyword>
<evidence type="ECO:0000256" key="1">
    <source>
        <dbReference type="ARBA" id="ARBA00001933"/>
    </source>
</evidence>
<dbReference type="Pfam" id="PF03711">
    <property type="entry name" value="OKR_DC_1_C"/>
    <property type="match status" value="1"/>
</dbReference>
<evidence type="ECO:0000256" key="2">
    <source>
        <dbReference type="ARBA" id="ARBA00010671"/>
    </source>
</evidence>
<dbReference type="RefSeq" id="WP_012813514.1">
    <property type="nucleotide sequence ID" value="NC_013216.1"/>
</dbReference>
<organism evidence="7 8">
    <name type="scientific">Desulfofarcimen acetoxidans (strain ATCC 49208 / DSM 771 / KCTC 5769 / VKM B-1644 / 5575)</name>
    <name type="common">Desulfotomaculum acetoxidans</name>
    <dbReference type="NCBI Taxonomy" id="485916"/>
    <lineage>
        <taxon>Bacteria</taxon>
        <taxon>Bacillati</taxon>
        <taxon>Bacillota</taxon>
        <taxon>Clostridia</taxon>
        <taxon>Eubacteriales</taxon>
        <taxon>Peptococcaceae</taxon>
        <taxon>Desulfofarcimen</taxon>
    </lineage>
</organism>
<dbReference type="PROSITE" id="PS00703">
    <property type="entry name" value="OKR_DC_1"/>
    <property type="match status" value="1"/>
</dbReference>
<dbReference type="CDD" id="cd00615">
    <property type="entry name" value="Orn_deC_like"/>
    <property type="match status" value="1"/>
</dbReference>
<protein>
    <submittedName>
        <fullName evidence="7">Orn/Lys/Arg decarboxylase major region</fullName>
    </submittedName>
</protein>
<evidence type="ECO:0000256" key="5">
    <source>
        <dbReference type="ARBA" id="ARBA00023239"/>
    </source>
</evidence>
<dbReference type="InterPro" id="IPR036633">
    <property type="entry name" value="Prn/Lys/Arg_de-COase_C_sf"/>
</dbReference>
<dbReference type="InterPro" id="IPR015424">
    <property type="entry name" value="PyrdxlP-dep_Trfase"/>
</dbReference>
<dbReference type="AlphaFoldDB" id="C8W2Q6"/>
<evidence type="ECO:0000256" key="4">
    <source>
        <dbReference type="ARBA" id="ARBA00022898"/>
    </source>
</evidence>
<dbReference type="KEGG" id="dae:Dtox_0099"/>
<dbReference type="SUPFAM" id="SSF53383">
    <property type="entry name" value="PLP-dependent transferases"/>
    <property type="match status" value="1"/>
</dbReference>
<dbReference type="Proteomes" id="UP000002217">
    <property type="component" value="Chromosome"/>
</dbReference>
<dbReference type="PANTHER" id="PTHR43277:SF4">
    <property type="entry name" value="ARGININE DECARBOXYLASE"/>
    <property type="match status" value="1"/>
</dbReference>
<evidence type="ECO:0000259" key="6">
    <source>
        <dbReference type="PROSITE" id="PS00703"/>
    </source>
</evidence>
<dbReference type="InterPro" id="IPR008286">
    <property type="entry name" value="Prn/Lys/Arg_de-COase_C"/>
</dbReference>
<sequence length="509" mass="55199">MLDQKNAPLFDALVRHAKGSVNLHIPAHRQGKAAPDILVQFAGKNIFKIDMTEIPGLDDLHNPQGVIADAQELVADLYGAERSFFLINGTSCGLQALLMSVCGHYDKVILPRNMHRSVMAGLIFSGADPVFIMPEIIPGFNFSAGFTKQNLKKILHEHSGAKSIMAVYPVFYGVGGDIKSIAEIAHEACCPLLVDEAHGAHLAFHPELPEQALALGVDASVQSTHKLGGSLTQSSVLHLKGGFLDFEKVADSLRLVQSTSPSYVLMASLDTARRQLALHGRELLQRALMLSAQTGSLLDEIPYIKVLSDRHLTAQQAGFDGASSNEISTRLPGAEVFDPTRLVINVAESGLSGYYIARLLAERYSVFIEMADALNLIVPVTIGTTEGDCLCLVQALRDIMQKELPHNMDKCVIVNYRAEGFCAALTELPQKAMTPREAWFAKTETTALVKAKNKISAEWVAVYPPGIPLLCPGEIISTDIIDYLRKVRELGLPTQGLADSSLSTVKTVL</sequence>
<keyword evidence="5" id="KW-0456">Lyase</keyword>
<comment type="cofactor">
    <cofactor evidence="1">
        <name>pyridoxal 5'-phosphate</name>
        <dbReference type="ChEBI" id="CHEBI:597326"/>
    </cofactor>
</comment>
<keyword evidence="3" id="KW-0210">Decarboxylase</keyword>
<accession>C8W2Q6</accession>
<dbReference type="PANTHER" id="PTHR43277">
    <property type="entry name" value="ARGININE DECARBOXYLASE"/>
    <property type="match status" value="1"/>
</dbReference>
<dbReference type="HOGENOM" id="CLU_025925_2_1_9"/>
<evidence type="ECO:0000313" key="8">
    <source>
        <dbReference type="Proteomes" id="UP000002217"/>
    </source>
</evidence>
<name>C8W2Q6_DESAS</name>
<comment type="similarity">
    <text evidence="2">Belongs to the Orn/Lys/Arg decarboxylase class-I family.</text>
</comment>
<feature type="domain" description="Orn/Lys/Arg decarboxylases family 1 pyridoxal-P attachment site" evidence="6">
    <location>
        <begin position="221"/>
        <end position="235"/>
    </location>
</feature>
<dbReference type="Pfam" id="PF01276">
    <property type="entry name" value="OKR_DC_1"/>
    <property type="match status" value="1"/>
</dbReference>
<dbReference type="InterPro" id="IPR015421">
    <property type="entry name" value="PyrdxlP-dep_Trfase_major"/>
</dbReference>
<dbReference type="GO" id="GO:0016831">
    <property type="term" value="F:carboxy-lyase activity"/>
    <property type="evidence" value="ECO:0007669"/>
    <property type="project" value="UniProtKB-KW"/>
</dbReference>
<dbReference type="EMBL" id="CP001720">
    <property type="protein sequence ID" value="ACV61062.1"/>
    <property type="molecule type" value="Genomic_DNA"/>
</dbReference>
<dbReference type="Gene3D" id="3.40.640.10">
    <property type="entry name" value="Type I PLP-dependent aspartate aminotransferase-like (Major domain)"/>
    <property type="match status" value="1"/>
</dbReference>
<dbReference type="Gene3D" id="3.90.100.10">
    <property type="entry name" value="Orn/Lys/Arg decarboxylase, C-terminal domain"/>
    <property type="match status" value="1"/>
</dbReference>
<gene>
    <name evidence="7" type="ordered locus">Dtox_0099</name>
</gene>
<dbReference type="InterPro" id="IPR000310">
    <property type="entry name" value="Orn/Lys/Arg_deCO2ase_major_dom"/>
</dbReference>
<reference evidence="7 8" key="1">
    <citation type="journal article" date="2009" name="Stand. Genomic Sci.">
        <title>Complete genome sequence of Desulfotomaculum acetoxidans type strain (5575).</title>
        <authorList>
            <person name="Spring S."/>
            <person name="Lapidus A."/>
            <person name="Schroder M."/>
            <person name="Gleim D."/>
            <person name="Sims D."/>
            <person name="Meincke L."/>
            <person name="Glavina Del Rio T."/>
            <person name="Tice H."/>
            <person name="Copeland A."/>
            <person name="Cheng J.F."/>
            <person name="Lucas S."/>
            <person name="Chen F."/>
            <person name="Nolan M."/>
            <person name="Bruce D."/>
            <person name="Goodwin L."/>
            <person name="Pitluck S."/>
            <person name="Ivanova N."/>
            <person name="Mavromatis K."/>
            <person name="Mikhailova N."/>
            <person name="Pati A."/>
            <person name="Chen A."/>
            <person name="Palaniappan K."/>
            <person name="Land M."/>
            <person name="Hauser L."/>
            <person name="Chang Y.J."/>
            <person name="Jeffries C.D."/>
            <person name="Chain P."/>
            <person name="Saunders E."/>
            <person name="Brettin T."/>
            <person name="Detter J.C."/>
            <person name="Goker M."/>
            <person name="Bristow J."/>
            <person name="Eisen J.A."/>
            <person name="Markowitz V."/>
            <person name="Hugenholtz P."/>
            <person name="Kyrpides N.C."/>
            <person name="Klenk H.P."/>
            <person name="Han C."/>
        </authorList>
    </citation>
    <scope>NUCLEOTIDE SEQUENCE [LARGE SCALE GENOMIC DNA]</scope>
    <source>
        <strain evidence="8">ATCC 49208 / DSM 771 / VKM B-1644</strain>
    </source>
</reference>
<dbReference type="STRING" id="485916.Dtox_0099"/>
<dbReference type="InterPro" id="IPR052357">
    <property type="entry name" value="Orn_Lys_Arg_decarboxylase-I"/>
</dbReference>
<keyword evidence="8" id="KW-1185">Reference proteome</keyword>
<evidence type="ECO:0000313" key="7">
    <source>
        <dbReference type="EMBL" id="ACV61062.1"/>
    </source>
</evidence>
<dbReference type="eggNOG" id="COG1982">
    <property type="taxonomic scope" value="Bacteria"/>
</dbReference>